<dbReference type="Gene3D" id="3.20.20.220">
    <property type="match status" value="1"/>
</dbReference>
<evidence type="ECO:0000313" key="3">
    <source>
        <dbReference type="Proteomes" id="UP000620262"/>
    </source>
</evidence>
<reference evidence="2 3" key="1">
    <citation type="submission" date="2020-10" db="EMBL/GenBank/DDBJ databases">
        <title>Sequencing the genomes of 1000 actinobacteria strains.</title>
        <authorList>
            <person name="Klenk H.-P."/>
        </authorList>
    </citation>
    <scope>NUCLEOTIDE SEQUENCE [LARGE SCALE GENOMIC DNA]</scope>
    <source>
        <strain evidence="2 3">DSM 7307</strain>
    </source>
</reference>
<dbReference type="GO" id="GO:0004489">
    <property type="term" value="F:methylenetetrahydrofolate reductase [NAD(P)H] activity"/>
    <property type="evidence" value="ECO:0007669"/>
    <property type="project" value="UniProtKB-EC"/>
</dbReference>
<sequence>MALLNFTGKSRELTTEPKFADMIEGWSIEVMPRTAAKVDDFRELLPAGTRVYIAHLDGTPIEDMVATARRLNRQGFPVMPHLPARSIPDIGTLADWLERYRGEADVRQALLLGGGRATPVGDFHSSMQLVETGLFDHHGFTHLHFAGHPEGSRDVDPNGSTAMADRALRWKQDLASRTDARLAITTQFAFDPQPVIDWAERIQAAGVTMPIHIGIAGPARLQTLIKYAISCGIGPSMKVLQKRAMDMSKLLLPYEPTDLVAALADYKARRPESLISQLHIFPLGGIQVAADWMNKHRSVETPIALP</sequence>
<evidence type="ECO:0000313" key="2">
    <source>
        <dbReference type="EMBL" id="MBE1505569.1"/>
    </source>
</evidence>
<evidence type="ECO:0000256" key="1">
    <source>
        <dbReference type="ARBA" id="ARBA00023002"/>
    </source>
</evidence>
<gene>
    <name evidence="2" type="ORF">H4W29_002750</name>
</gene>
<dbReference type="RefSeq" id="WP_192729406.1">
    <property type="nucleotide sequence ID" value="NZ_BAAAVL010000009.1"/>
</dbReference>
<dbReference type="SUPFAM" id="SSF51730">
    <property type="entry name" value="FAD-linked oxidoreductase"/>
    <property type="match status" value="1"/>
</dbReference>
<name>A0ABR9IQT4_RHIVS</name>
<dbReference type="EC" id="1.5.1.20" evidence="2"/>
<keyword evidence="1 2" id="KW-0560">Oxidoreductase</keyword>
<dbReference type="EMBL" id="JADBEC010000001">
    <property type="protein sequence ID" value="MBE1505569.1"/>
    <property type="molecule type" value="Genomic_DNA"/>
</dbReference>
<accession>A0ABR9IQT4</accession>
<organism evidence="2 3">
    <name type="scientific">Rhizobium viscosum</name>
    <name type="common">Arthrobacter viscosus</name>
    <dbReference type="NCBI Taxonomy" id="1673"/>
    <lineage>
        <taxon>Bacteria</taxon>
        <taxon>Pseudomonadati</taxon>
        <taxon>Pseudomonadota</taxon>
        <taxon>Alphaproteobacteria</taxon>
        <taxon>Hyphomicrobiales</taxon>
        <taxon>Rhizobiaceae</taxon>
        <taxon>Rhizobium/Agrobacterium group</taxon>
        <taxon>Rhizobium</taxon>
    </lineage>
</organism>
<dbReference type="InterPro" id="IPR029041">
    <property type="entry name" value="FAD-linked_oxidoreductase-like"/>
</dbReference>
<protein>
    <submittedName>
        <fullName evidence="2">Methylenetetrahydrofolate reductase (NADPH)</fullName>
        <ecNumber evidence="2">1.5.1.20</ecNumber>
    </submittedName>
</protein>
<comment type="caution">
    <text evidence="2">The sequence shown here is derived from an EMBL/GenBank/DDBJ whole genome shotgun (WGS) entry which is preliminary data.</text>
</comment>
<proteinExistence type="predicted"/>
<keyword evidence="3" id="KW-1185">Reference proteome</keyword>
<dbReference type="Proteomes" id="UP000620262">
    <property type="component" value="Unassembled WGS sequence"/>
</dbReference>